<dbReference type="PANTHER" id="PTHR47331">
    <property type="entry name" value="PHD-TYPE DOMAIN-CONTAINING PROTEIN"/>
    <property type="match status" value="1"/>
</dbReference>
<protein>
    <recommendedName>
        <fullName evidence="3">CCHC-type domain-containing protein</fullName>
    </recommendedName>
</protein>
<dbReference type="InterPro" id="IPR021109">
    <property type="entry name" value="Peptidase_aspartic_dom_sf"/>
</dbReference>
<reference evidence="4" key="1">
    <citation type="journal article" date="2021" name="G3 (Bethesda)">
        <title>Genome and transcriptome analysis of the beet armyworm Spodoptera exigua reveals targets for pest control. .</title>
        <authorList>
            <person name="Simon S."/>
            <person name="Breeschoten T."/>
            <person name="Jansen H.J."/>
            <person name="Dirks R.P."/>
            <person name="Schranz M.E."/>
            <person name="Ros V.I.D."/>
        </authorList>
    </citation>
    <scope>NUCLEOTIDE SEQUENCE</scope>
    <source>
        <strain evidence="4">TB_SE_WUR_2020</strain>
    </source>
</reference>
<dbReference type="AlphaFoldDB" id="A0A922SLS2"/>
<keyword evidence="1" id="KW-0479">Metal-binding</keyword>
<organism evidence="4 5">
    <name type="scientific">Spodoptera exigua</name>
    <name type="common">Beet armyworm</name>
    <name type="synonym">Noctua fulgens</name>
    <dbReference type="NCBI Taxonomy" id="7107"/>
    <lineage>
        <taxon>Eukaryota</taxon>
        <taxon>Metazoa</taxon>
        <taxon>Ecdysozoa</taxon>
        <taxon>Arthropoda</taxon>
        <taxon>Hexapoda</taxon>
        <taxon>Insecta</taxon>
        <taxon>Pterygota</taxon>
        <taxon>Neoptera</taxon>
        <taxon>Endopterygota</taxon>
        <taxon>Lepidoptera</taxon>
        <taxon>Glossata</taxon>
        <taxon>Ditrysia</taxon>
        <taxon>Noctuoidea</taxon>
        <taxon>Noctuidae</taxon>
        <taxon>Amphipyrinae</taxon>
        <taxon>Spodoptera</taxon>
    </lineage>
</organism>
<dbReference type="EMBL" id="JACEFF010000217">
    <property type="protein sequence ID" value="KAH9641703.1"/>
    <property type="molecule type" value="Genomic_DNA"/>
</dbReference>
<keyword evidence="1" id="KW-0863">Zinc-finger</keyword>
<accession>A0A922SLS2</accession>
<comment type="caution">
    <text evidence="4">The sequence shown here is derived from an EMBL/GenBank/DDBJ whole genome shotgun (WGS) entry which is preliminary data.</text>
</comment>
<dbReference type="CDD" id="cd00303">
    <property type="entry name" value="retropepsin_like"/>
    <property type="match status" value="1"/>
</dbReference>
<feature type="compositionally biased region" description="Polar residues" evidence="2">
    <location>
        <begin position="482"/>
        <end position="497"/>
    </location>
</feature>
<dbReference type="PANTHER" id="PTHR47331:SF4">
    <property type="entry name" value="PEPTIDASE S1 DOMAIN-CONTAINING PROTEIN"/>
    <property type="match status" value="1"/>
</dbReference>
<evidence type="ECO:0000256" key="2">
    <source>
        <dbReference type="SAM" id="MobiDB-lite"/>
    </source>
</evidence>
<sequence length="1068" mass="120579">MDKYIDIQEDIKIKLEKSLINFKKCPKDRLTISYFDTRLDSLEQQWQLFYNTHTKIVSEFKRSELVSSKYYKDGLYDEVEDLYINFKTSIKNLGIDVSSWDILVIYITSTKLDKETRKAWELKISSDSTEDLPSFDEFREFLIGRYRGLESIENRPKEVHKGAQSFHVVGKEKSEMTCAYCSAAHKITNCKSFISQGSDVRLVKATKIEWVDLKETDLADPEYDRPNKIDILLGAEVYCKIIQNGLKSGGRGSIIAQDTVLGWILSGVVGTDHSVNVNSYPCITVLHSNIQADEFLKKFWEIEAEPSETKKILTEDETKCETLFATSTTRNEEGRYIVRLPVREADFVNKIGRLHSVPNMSEERELVKKRGSFKGRLTAFISYLDVSCDKQLTSCEVKELQLRMGRIESLYEQYDEVQLRLECMVEDVKAQFSERAEFESQYYKALSRSQELLSKYTNDDKESFLRDRAVLLETLDLKINTNNSTQNKPSSHSNKIKSTSMVVSQNSPSSSTDINKLCPHCKGDHVLSSCSQFLALSIDARLKLIPNYKVCYNCFHTGHFANRCRKPGCKVCKRRHNTLIHSDNKGASTSRDNNVAHSSTPHSIRTSSPTDAVARTNVTANNLTLAADVVGSSCGERKQHCGGVLLSTALIKLCDQYDRQHIVRALLDSGSTSCFMTEHLCKRLNLDACQVNGSVYGINNVSSRVGKMCHIKMTSLDDSYSSKFYCFVLPSLTGVVPCREVDISDLNIPGDICLADPTFYKPSEVDILIGADLFWDLVGSQTIRLGIGKPVLCQTVLGWIVSGPVTYRNGSKSADIVCNFTQSDSSSVDNFNKIHTDLVKFWNLEEVNSQSSNYLPEEKLCEEHFVKNTTRLDSGHFCVRIPLKQSPSVLEVTNALASACMPLRKWRSNVPELVHGDSQSSLDLDVGSNEPNKLLGLDWFATSDELGFSSSPLPSKDFITKRDILSAIARIFDPLGLLSPCVVTMKIFLQRMWSDKLSWDEPLTPALHSSWNTLVKTLPLINSFRVPRPVICRFNTMLELHVFTDASEPENTDENCIRKEMLPSNYIS</sequence>
<feature type="domain" description="CCHC-type" evidence="3">
    <location>
        <begin position="551"/>
        <end position="566"/>
    </location>
</feature>
<feature type="region of interest" description="Disordered" evidence="2">
    <location>
        <begin position="482"/>
        <end position="505"/>
    </location>
</feature>
<dbReference type="InterPro" id="IPR008042">
    <property type="entry name" value="Retrotrans_Pao"/>
</dbReference>
<dbReference type="GO" id="GO:0003676">
    <property type="term" value="F:nucleic acid binding"/>
    <property type="evidence" value="ECO:0007669"/>
    <property type="project" value="InterPro"/>
</dbReference>
<proteinExistence type="predicted"/>
<dbReference type="Proteomes" id="UP000814243">
    <property type="component" value="Unassembled WGS sequence"/>
</dbReference>
<evidence type="ECO:0000256" key="1">
    <source>
        <dbReference type="PROSITE-ProRule" id="PRU00047"/>
    </source>
</evidence>
<evidence type="ECO:0000259" key="3">
    <source>
        <dbReference type="PROSITE" id="PS50158"/>
    </source>
</evidence>
<evidence type="ECO:0000313" key="5">
    <source>
        <dbReference type="Proteomes" id="UP000814243"/>
    </source>
</evidence>
<dbReference type="GO" id="GO:0008270">
    <property type="term" value="F:zinc ion binding"/>
    <property type="evidence" value="ECO:0007669"/>
    <property type="project" value="UniProtKB-KW"/>
</dbReference>
<feature type="region of interest" description="Disordered" evidence="2">
    <location>
        <begin position="582"/>
        <end position="610"/>
    </location>
</feature>
<dbReference type="InterPro" id="IPR001878">
    <property type="entry name" value="Znf_CCHC"/>
</dbReference>
<dbReference type="Gene3D" id="2.40.70.10">
    <property type="entry name" value="Acid Proteases"/>
    <property type="match status" value="1"/>
</dbReference>
<name>A0A922SLS2_SPOEX</name>
<evidence type="ECO:0000313" key="4">
    <source>
        <dbReference type="EMBL" id="KAH9641703.1"/>
    </source>
</evidence>
<keyword evidence="1" id="KW-0862">Zinc</keyword>
<gene>
    <name evidence="4" type="ORF">HF086_005149</name>
</gene>
<dbReference type="Pfam" id="PF05380">
    <property type="entry name" value="Peptidase_A17"/>
    <property type="match status" value="1"/>
</dbReference>
<dbReference type="PROSITE" id="PS50158">
    <property type="entry name" value="ZF_CCHC"/>
    <property type="match status" value="1"/>
</dbReference>